<gene>
    <name evidence="1" type="ORF">fugu_012106</name>
</gene>
<dbReference type="SUPFAM" id="SSF53474">
    <property type="entry name" value="alpha/beta-Hydrolases"/>
    <property type="match status" value="1"/>
</dbReference>
<protein>
    <submittedName>
        <fullName evidence="1">Uncharacterized protein</fullName>
    </submittedName>
</protein>
<evidence type="ECO:0000313" key="2">
    <source>
        <dbReference type="Proteomes" id="UP000516260"/>
    </source>
</evidence>
<sequence>MALKWRGRSLDPHLRRMSFLDCGTLLSLGVQSLLCLDPSWRSYSAAMLCRTVQSIGVNTHRLSKNVTLYLTEASPVPVLQNETSQNHKPLMLMLPWLGSRPQTVDKYCQIYFRTGFDVLVVESEVQEFLWPRWGLDRGKSLLDLLHTERFISRPLIIHAFSIGAFTFAQLLVHVAQDTQKYQPLIQRIKGQVYDSMVVGTLETMAAGLGKTLFPNLETLVKHASLTYFSLFKSQTVDHFEKGIDVFWNTPVTAPVLLFFCENDLMSNAQMTEELINHWRKRGMDVTAKKWEDSTHASHLKRHPQEYLSHVDRFLCSLQLSPLKAKL</sequence>
<name>A0A4Z2C9J0_9TELE</name>
<evidence type="ECO:0000313" key="1">
    <source>
        <dbReference type="EMBL" id="TNN00860.1"/>
    </source>
</evidence>
<organism evidence="1 2">
    <name type="scientific">Takifugu bimaculatus</name>
    <dbReference type="NCBI Taxonomy" id="433685"/>
    <lineage>
        <taxon>Eukaryota</taxon>
        <taxon>Metazoa</taxon>
        <taxon>Chordata</taxon>
        <taxon>Craniata</taxon>
        <taxon>Vertebrata</taxon>
        <taxon>Euteleostomi</taxon>
        <taxon>Actinopterygii</taxon>
        <taxon>Neopterygii</taxon>
        <taxon>Teleostei</taxon>
        <taxon>Neoteleostei</taxon>
        <taxon>Acanthomorphata</taxon>
        <taxon>Eupercaria</taxon>
        <taxon>Tetraodontiformes</taxon>
        <taxon>Tetradontoidea</taxon>
        <taxon>Tetraodontidae</taxon>
        <taxon>Takifugu</taxon>
    </lineage>
</organism>
<dbReference type="Pfam" id="PF05705">
    <property type="entry name" value="DUF829"/>
    <property type="match status" value="1"/>
</dbReference>
<proteinExistence type="predicted"/>
<dbReference type="Proteomes" id="UP000516260">
    <property type="component" value="Chromosome 12"/>
</dbReference>
<reference evidence="1 2" key="1">
    <citation type="submission" date="2019-04" db="EMBL/GenBank/DDBJ databases">
        <title>The sequence and de novo assembly of Takifugu bimaculatus genome using PacBio and Hi-C technologies.</title>
        <authorList>
            <person name="Xu P."/>
            <person name="Liu B."/>
            <person name="Zhou Z."/>
        </authorList>
    </citation>
    <scope>NUCLEOTIDE SEQUENCE [LARGE SCALE GENOMIC DNA]</scope>
    <source>
        <strain evidence="1">TB-2018</strain>
        <tissue evidence="1">Muscle</tissue>
    </source>
</reference>
<dbReference type="EMBL" id="SWLE01000004">
    <property type="protein sequence ID" value="TNN00860.1"/>
    <property type="molecule type" value="Genomic_DNA"/>
</dbReference>
<keyword evidence="2" id="KW-1185">Reference proteome</keyword>
<dbReference type="InterPro" id="IPR029058">
    <property type="entry name" value="AB_hydrolase_fold"/>
</dbReference>
<dbReference type="Gene3D" id="3.40.50.1820">
    <property type="entry name" value="alpha/beta hydrolase"/>
    <property type="match status" value="1"/>
</dbReference>
<dbReference type="InterPro" id="IPR008547">
    <property type="entry name" value="DUF829_TMEM53"/>
</dbReference>
<accession>A0A4Z2C9J0</accession>
<comment type="caution">
    <text evidence="1">The sequence shown here is derived from an EMBL/GenBank/DDBJ whole genome shotgun (WGS) entry which is preliminary data.</text>
</comment>
<dbReference type="GO" id="GO:0017171">
    <property type="term" value="F:serine hydrolase activity"/>
    <property type="evidence" value="ECO:0007669"/>
    <property type="project" value="TreeGrafter"/>
</dbReference>
<dbReference type="PANTHER" id="PTHR20908:SF4">
    <property type="entry name" value="SI:DKEY-5I3.5"/>
    <property type="match status" value="1"/>
</dbReference>
<dbReference type="PANTHER" id="PTHR20908">
    <property type="entry name" value="LD15586P"/>
    <property type="match status" value="1"/>
</dbReference>
<dbReference type="AlphaFoldDB" id="A0A4Z2C9J0"/>